<protein>
    <submittedName>
        <fullName evidence="1">Toprim-like</fullName>
    </submittedName>
</protein>
<dbReference type="PANTHER" id="PTHR30313">
    <property type="entry name" value="DNA PRIMASE"/>
    <property type="match status" value="1"/>
</dbReference>
<dbReference type="InterPro" id="IPR036977">
    <property type="entry name" value="DNA_primase_Znf_CHC2"/>
</dbReference>
<dbReference type="GO" id="GO:0006269">
    <property type="term" value="P:DNA replication, synthesis of primer"/>
    <property type="evidence" value="ECO:0007669"/>
    <property type="project" value="TreeGrafter"/>
</dbReference>
<accession>A0A6J5LVX1</accession>
<name>A0A6J5LVX1_9CAUD</name>
<dbReference type="Pfam" id="PF13155">
    <property type="entry name" value="Toprim_2"/>
    <property type="match status" value="1"/>
</dbReference>
<dbReference type="SUPFAM" id="SSF57783">
    <property type="entry name" value="Zinc beta-ribbon"/>
    <property type="match status" value="1"/>
</dbReference>
<evidence type="ECO:0000313" key="1">
    <source>
        <dbReference type="EMBL" id="CAB4138615.1"/>
    </source>
</evidence>
<dbReference type="PANTHER" id="PTHR30313:SF2">
    <property type="entry name" value="DNA PRIMASE"/>
    <property type="match status" value="1"/>
</dbReference>
<dbReference type="Gene3D" id="3.90.580.10">
    <property type="entry name" value="Zinc finger, CHC2-type domain"/>
    <property type="match status" value="1"/>
</dbReference>
<proteinExistence type="predicted"/>
<organism evidence="1">
    <name type="scientific">uncultured Caudovirales phage</name>
    <dbReference type="NCBI Taxonomy" id="2100421"/>
    <lineage>
        <taxon>Viruses</taxon>
        <taxon>Duplodnaviria</taxon>
        <taxon>Heunggongvirae</taxon>
        <taxon>Uroviricota</taxon>
        <taxon>Caudoviricetes</taxon>
        <taxon>Peduoviridae</taxon>
        <taxon>Maltschvirus</taxon>
        <taxon>Maltschvirus maltsch</taxon>
    </lineage>
</organism>
<sequence length="308" mass="35366">MVNQALVTIINSVLGSGKSTSKGNYAYQCPFCKHHKPKLEINFTENKEGVNPWHCWSCDKRGKKLAQLLKLLDTPKEKIAELKSYLKVDVHDITPTVTDKVHLPKEFKSLLNSNNSVIAKHAMVYLKKRGISEDDIIKYNLGYCESGTYANRIIVPSYDESGVLNYFTARSFEKDNPVKYKNPNSSRNIIPFEFFINWELPLVLCEGPFDAIAIKRNAIPLLGKNIQSNLMKRIVMSSVEKIYIALDKDAQKKALEFCQQLMNENKEVYLIDMQDKDPSDMGFKNFTHIIQDTEPLRFSDLLYKKLML</sequence>
<dbReference type="GO" id="GO:0003677">
    <property type="term" value="F:DNA binding"/>
    <property type="evidence" value="ECO:0007669"/>
    <property type="project" value="InterPro"/>
</dbReference>
<dbReference type="SUPFAM" id="SSF56731">
    <property type="entry name" value="DNA primase core"/>
    <property type="match status" value="1"/>
</dbReference>
<gene>
    <name evidence="1" type="ORF">UFOVP331_175</name>
</gene>
<dbReference type="Gene3D" id="3.40.1360.10">
    <property type="match status" value="1"/>
</dbReference>
<dbReference type="InterPro" id="IPR050219">
    <property type="entry name" value="DnaG_primase"/>
</dbReference>
<dbReference type="EMBL" id="LR796345">
    <property type="protein sequence ID" value="CAB4138615.1"/>
    <property type="molecule type" value="Genomic_DNA"/>
</dbReference>
<reference evidence="1" key="1">
    <citation type="submission" date="2020-04" db="EMBL/GenBank/DDBJ databases">
        <authorList>
            <person name="Chiriac C."/>
            <person name="Salcher M."/>
            <person name="Ghai R."/>
            <person name="Kavagutti S V."/>
        </authorList>
    </citation>
    <scope>NUCLEOTIDE SEQUENCE</scope>
</reference>
<dbReference type="GO" id="GO:0008270">
    <property type="term" value="F:zinc ion binding"/>
    <property type="evidence" value="ECO:0007669"/>
    <property type="project" value="InterPro"/>
</dbReference>